<gene>
    <name evidence="3" type="ORF">GCM10009737_26330</name>
</gene>
<dbReference type="PANTHER" id="PTHR19328:SF75">
    <property type="entry name" value="ALDOSE SUGAR DEHYDROGENASE YLII"/>
    <property type="match status" value="1"/>
</dbReference>
<proteinExistence type="predicted"/>
<dbReference type="Pfam" id="PF07995">
    <property type="entry name" value="GSDH"/>
    <property type="match status" value="1"/>
</dbReference>
<sequence length="770" mass="84084">MKTHATVALLAAPLLAAGLMSPALTSAAEPAAPPPGSVTDPVPADVGRGDLGLVLERHHRFPRTQPTPAPTDYRLMRHARINYLGELPDGRQYVPDLNGPLYLLGEDGGRTTYLDLKEEFGDFFSGRGMGSGFGFVAFHPRFATNGRFYTVHTEQYADWTRKETTYPAQPGQFLQSVVTEWTARNPAANRFSGTRREVVRLGFSSQIHAIQQIDFNPTARPGDEDFGLLYLAVGDGGAALRDPFPRELDSPYGKIWRIDPAGDDGPTGTYGIPGENPHVGEEGALGEVYASGMRDPHRFSWDTGGQHRMLLGHIGQKVVESVYEVRAGDNFGWSDLEGRWAYDPDNECYLTELSAEDEAAGYVLPVTSYDHERPAGYDCSADIGQGISGGQVYRGEIAALRGTYVFGDIVDGRVMAAKASGLRQERRGEAPISEMPLLTTDGERVRMTDLVKDFRVDLRVGTDAEGELYLLSKANGVVWKVVDAVRTPWAEDFTPALERDVVAHWDFEHPLGVDGGKEEDQGSSLTLLDLVNGGWASRVADGAHPGSRNSIRTRQVDPVRDGDDDWKAGVWDEAGVESLRPFASNRGTTVMGWFKVTGDLPAADTTTPDPGDRYNAVGLAGILSGDSDGHGVRALLELIDVDGELSLVALGRRLDGGASQTFAADRPWQEILPRGRWVHLAATFDFTTGRMALYQDGERLRGRYTTPGDPWQVDGTGTSPTLPRGVKIGGSFPQDTRERNPCDCRIDDVALLDVAATPAQVRQQYRRWTR</sequence>
<evidence type="ECO:0000313" key="3">
    <source>
        <dbReference type="EMBL" id="GAA1923397.1"/>
    </source>
</evidence>
<dbReference type="Pfam" id="PF13385">
    <property type="entry name" value="Laminin_G_3"/>
    <property type="match status" value="1"/>
</dbReference>
<feature type="domain" description="Glucose/Sorbosone dehydrogenase" evidence="2">
    <location>
        <begin position="87"/>
        <end position="453"/>
    </location>
</feature>
<dbReference type="SUPFAM" id="SSF50952">
    <property type="entry name" value="Soluble quinoprotein glucose dehydrogenase"/>
    <property type="match status" value="1"/>
</dbReference>
<protein>
    <recommendedName>
        <fullName evidence="2">Glucose/Sorbosone dehydrogenase domain-containing protein</fullName>
    </recommendedName>
</protein>
<evidence type="ECO:0000256" key="1">
    <source>
        <dbReference type="SAM" id="SignalP"/>
    </source>
</evidence>
<accession>A0ABN2PJG8</accession>
<dbReference type="SUPFAM" id="SSF49899">
    <property type="entry name" value="Concanavalin A-like lectins/glucanases"/>
    <property type="match status" value="1"/>
</dbReference>
<evidence type="ECO:0000313" key="4">
    <source>
        <dbReference type="Proteomes" id="UP001501612"/>
    </source>
</evidence>
<dbReference type="Gene3D" id="2.60.120.200">
    <property type="match status" value="1"/>
</dbReference>
<dbReference type="Gene3D" id="2.120.10.30">
    <property type="entry name" value="TolB, C-terminal domain"/>
    <property type="match status" value="1"/>
</dbReference>
<dbReference type="RefSeq" id="WP_344007931.1">
    <property type="nucleotide sequence ID" value="NZ_BAAAMY010000005.1"/>
</dbReference>
<feature type="chain" id="PRO_5045666337" description="Glucose/Sorbosone dehydrogenase domain-containing protein" evidence="1">
    <location>
        <begin position="28"/>
        <end position="770"/>
    </location>
</feature>
<dbReference type="InterPro" id="IPR011041">
    <property type="entry name" value="Quinoprot_gluc/sorb_DH_b-prop"/>
</dbReference>
<reference evidence="3 4" key="1">
    <citation type="journal article" date="2019" name="Int. J. Syst. Evol. Microbiol.">
        <title>The Global Catalogue of Microorganisms (GCM) 10K type strain sequencing project: providing services to taxonomists for standard genome sequencing and annotation.</title>
        <authorList>
            <consortium name="The Broad Institute Genomics Platform"/>
            <consortium name="The Broad Institute Genome Sequencing Center for Infectious Disease"/>
            <person name="Wu L."/>
            <person name="Ma J."/>
        </authorList>
    </citation>
    <scope>NUCLEOTIDE SEQUENCE [LARGE SCALE GENOMIC DNA]</scope>
    <source>
        <strain evidence="3 4">JCM 14046</strain>
    </source>
</reference>
<organism evidence="3 4">
    <name type="scientific">Nocardioides lentus</name>
    <dbReference type="NCBI Taxonomy" id="338077"/>
    <lineage>
        <taxon>Bacteria</taxon>
        <taxon>Bacillati</taxon>
        <taxon>Actinomycetota</taxon>
        <taxon>Actinomycetes</taxon>
        <taxon>Propionibacteriales</taxon>
        <taxon>Nocardioidaceae</taxon>
        <taxon>Nocardioides</taxon>
    </lineage>
</organism>
<dbReference type="EMBL" id="BAAAMY010000005">
    <property type="protein sequence ID" value="GAA1923397.1"/>
    <property type="molecule type" value="Genomic_DNA"/>
</dbReference>
<dbReference type="InterPro" id="IPR013320">
    <property type="entry name" value="ConA-like_dom_sf"/>
</dbReference>
<feature type="signal peptide" evidence="1">
    <location>
        <begin position="1"/>
        <end position="27"/>
    </location>
</feature>
<dbReference type="InterPro" id="IPR012938">
    <property type="entry name" value="Glc/Sorbosone_DH"/>
</dbReference>
<dbReference type="Proteomes" id="UP001501612">
    <property type="component" value="Unassembled WGS sequence"/>
</dbReference>
<dbReference type="PANTHER" id="PTHR19328">
    <property type="entry name" value="HEDGEHOG-INTERACTING PROTEIN"/>
    <property type="match status" value="1"/>
</dbReference>
<name>A0ABN2PJG8_9ACTN</name>
<keyword evidence="1" id="KW-0732">Signal</keyword>
<dbReference type="InterPro" id="IPR011042">
    <property type="entry name" value="6-blade_b-propeller_TolB-like"/>
</dbReference>
<keyword evidence="4" id="KW-1185">Reference proteome</keyword>
<comment type="caution">
    <text evidence="3">The sequence shown here is derived from an EMBL/GenBank/DDBJ whole genome shotgun (WGS) entry which is preliminary data.</text>
</comment>
<evidence type="ECO:0000259" key="2">
    <source>
        <dbReference type="Pfam" id="PF07995"/>
    </source>
</evidence>